<dbReference type="OrthoDB" id="185373at2759"/>
<evidence type="ECO:0000313" key="1">
    <source>
        <dbReference type="EMBL" id="SPO26105.1"/>
    </source>
</evidence>
<organism evidence="1 2">
    <name type="scientific">Ustilago trichophora</name>
    <dbReference type="NCBI Taxonomy" id="86804"/>
    <lineage>
        <taxon>Eukaryota</taxon>
        <taxon>Fungi</taxon>
        <taxon>Dikarya</taxon>
        <taxon>Basidiomycota</taxon>
        <taxon>Ustilaginomycotina</taxon>
        <taxon>Ustilaginomycetes</taxon>
        <taxon>Ustilaginales</taxon>
        <taxon>Ustilaginaceae</taxon>
        <taxon>Ustilago</taxon>
    </lineage>
</organism>
<protein>
    <submittedName>
        <fullName evidence="1">Uncharacterized protein</fullName>
    </submittedName>
</protein>
<sequence>MLPLLPLHHHQGLKQHVSSDAYILRNVSTDRELKQLYTALGVAADNHDAVQAFKLCQLIKERKVQISDAANAVSFDPEEKAAVVSADQEAASAVLDRIFALGASASSDEFRAAVELADLVEQGGLHLDVDPAILCRRRLSAWCRACMVSCGDARIALPDDGLILTILGLAAKEGSAQMARVCLHQIDPTFNELNPIPSPRPAQLRIRPVDHHRDAIYAIEEYRDPRMALGPLFEAYCSAHDYEGALPSLQLAVGTHIAIVNAVLTAAVWLGDLAQALEIYRAIPTYHAIASPSGAQAHPPNYTNVSTELDTFNSLLSGCIDAADYETGVDF</sequence>
<dbReference type="Proteomes" id="UP000324022">
    <property type="component" value="Unassembled WGS sequence"/>
</dbReference>
<accession>A0A5C3E7Q5</accession>
<dbReference type="EMBL" id="OOIN01000013">
    <property type="protein sequence ID" value="SPO26105.1"/>
    <property type="molecule type" value="Genomic_DNA"/>
</dbReference>
<dbReference type="AlphaFoldDB" id="A0A5C3E7Q5"/>
<keyword evidence="2" id="KW-1185">Reference proteome</keyword>
<reference evidence="1 2" key="1">
    <citation type="submission" date="2018-03" db="EMBL/GenBank/DDBJ databases">
        <authorList>
            <person name="Guldener U."/>
        </authorList>
    </citation>
    <scope>NUCLEOTIDE SEQUENCE [LARGE SCALE GENOMIC DNA]</scope>
    <source>
        <strain evidence="1 2">NBRC100155</strain>
    </source>
</reference>
<gene>
    <name evidence="1" type="ORF">UTRI_02380</name>
</gene>
<proteinExistence type="predicted"/>
<name>A0A5C3E7Q5_9BASI</name>
<evidence type="ECO:0000313" key="2">
    <source>
        <dbReference type="Proteomes" id="UP000324022"/>
    </source>
</evidence>